<reference evidence="3" key="1">
    <citation type="submission" date="2014-05" db="EMBL/GenBank/DDBJ databases">
        <title>The genome and life-stage specific transcriptomes of Globodera pallida elucidate key aspects of plant parasitism by a cyst nematode.</title>
        <authorList>
            <person name="Cotton J.A."/>
            <person name="Lilley C.J."/>
            <person name="Jones L.M."/>
            <person name="Kikuchi T."/>
            <person name="Reid A.J."/>
            <person name="Thorpe P."/>
            <person name="Tsai I.J."/>
            <person name="Beasley H."/>
            <person name="Blok V."/>
            <person name="Cock P.J.A."/>
            <person name="Van den Akker S.E."/>
            <person name="Holroyd N."/>
            <person name="Hunt M."/>
            <person name="Mantelin S."/>
            <person name="Naghra H."/>
            <person name="Pain A."/>
            <person name="Palomares-Rius J.E."/>
            <person name="Zarowiecki M."/>
            <person name="Berriman M."/>
            <person name="Jones J.T."/>
            <person name="Urwin P.E."/>
        </authorList>
    </citation>
    <scope>NUCLEOTIDE SEQUENCE [LARGE SCALE GENOMIC DNA]</scope>
    <source>
        <strain evidence="3">Lindley</strain>
    </source>
</reference>
<keyword evidence="1" id="KW-1133">Transmembrane helix</keyword>
<protein>
    <submittedName>
        <fullName evidence="4">Uncharacterized protein</fullName>
    </submittedName>
</protein>
<dbReference type="AlphaFoldDB" id="A0A183CIM3"/>
<keyword evidence="2" id="KW-0732">Signal</keyword>
<accession>A0A183CIM3</accession>
<organism evidence="3 4">
    <name type="scientific">Globodera pallida</name>
    <name type="common">Potato cyst nematode worm</name>
    <name type="synonym">Heterodera pallida</name>
    <dbReference type="NCBI Taxonomy" id="36090"/>
    <lineage>
        <taxon>Eukaryota</taxon>
        <taxon>Metazoa</taxon>
        <taxon>Ecdysozoa</taxon>
        <taxon>Nematoda</taxon>
        <taxon>Chromadorea</taxon>
        <taxon>Rhabditida</taxon>
        <taxon>Tylenchina</taxon>
        <taxon>Tylenchomorpha</taxon>
        <taxon>Tylenchoidea</taxon>
        <taxon>Heteroderidae</taxon>
        <taxon>Heteroderinae</taxon>
        <taxon>Globodera</taxon>
    </lineage>
</organism>
<feature type="signal peptide" evidence="2">
    <location>
        <begin position="1"/>
        <end position="18"/>
    </location>
</feature>
<dbReference type="WBParaSite" id="GPLIN_001272900">
    <property type="protein sequence ID" value="GPLIN_001272900"/>
    <property type="gene ID" value="GPLIN_001272900"/>
</dbReference>
<feature type="transmembrane region" description="Helical" evidence="1">
    <location>
        <begin position="242"/>
        <end position="270"/>
    </location>
</feature>
<sequence length="274" mass="31730">MLLSALLYFTTFIAFIGAYEEPKLDQFFVDFKKLIKSSDKFNAKAIGDWALLKGCEIVNRMHNIPRHWHLLDRSAKEGGNTSAGGQTAKRTNELFKFGKYFKSFLAEMPEGQWKSELMELVKSKGQTSTSDLFALLLNKLDDRNEWTDNILGKIFHDSEIHRRVRRYDPDLHNLHLARLQHNQDKMALNVRVDDDDDDIHFYEPDIAPRLAEQDDDMTFYEQDIAPRHDRRGDKFSVFPPKIIVFLFSIGLAAANLALIAISMLLLGFYLEMIR</sequence>
<keyword evidence="3" id="KW-1185">Reference proteome</keyword>
<evidence type="ECO:0000313" key="4">
    <source>
        <dbReference type="WBParaSite" id="GPLIN_001272900"/>
    </source>
</evidence>
<evidence type="ECO:0000256" key="1">
    <source>
        <dbReference type="SAM" id="Phobius"/>
    </source>
</evidence>
<reference evidence="4" key="2">
    <citation type="submission" date="2016-06" db="UniProtKB">
        <authorList>
            <consortium name="WormBaseParasite"/>
        </authorList>
    </citation>
    <scope>IDENTIFICATION</scope>
</reference>
<keyword evidence="1" id="KW-0472">Membrane</keyword>
<name>A0A183CIM3_GLOPA</name>
<feature type="chain" id="PRO_5008147680" evidence="2">
    <location>
        <begin position="19"/>
        <end position="274"/>
    </location>
</feature>
<proteinExistence type="predicted"/>
<dbReference type="Proteomes" id="UP000050741">
    <property type="component" value="Unassembled WGS sequence"/>
</dbReference>
<keyword evidence="1" id="KW-0812">Transmembrane</keyword>
<evidence type="ECO:0000256" key="2">
    <source>
        <dbReference type="SAM" id="SignalP"/>
    </source>
</evidence>
<evidence type="ECO:0000313" key="3">
    <source>
        <dbReference type="Proteomes" id="UP000050741"/>
    </source>
</evidence>